<dbReference type="GeneID" id="39852599"/>
<feature type="domain" description="Condensin complex subunit 1 C-terminal" evidence="1">
    <location>
        <begin position="221"/>
        <end position="304"/>
    </location>
</feature>
<reference evidence="2 3" key="1">
    <citation type="journal article" date="2019" name="Nat. Commun.">
        <title>A new type of DNA phosphorothioation-based antiviral system in archaea.</title>
        <authorList>
            <person name="Xiong L."/>
            <person name="Liu S."/>
            <person name="Chen S."/>
            <person name="Xiao Y."/>
            <person name="Zhu B."/>
            <person name="Gao Y."/>
            <person name="Zhang Y."/>
            <person name="Chen B."/>
            <person name="Luo J."/>
            <person name="Deng Z."/>
            <person name="Chen X."/>
            <person name="Wang L."/>
            <person name="Chen S."/>
        </authorList>
    </citation>
    <scope>NUCLEOTIDE SEQUENCE [LARGE SCALE GENOMIC DNA]</scope>
    <source>
        <strain evidence="2 3">JCM 10635</strain>
    </source>
</reference>
<protein>
    <submittedName>
        <fullName evidence="2">HEAT repeat domain-containing protein</fullName>
    </submittedName>
</protein>
<dbReference type="KEGG" id="nbg:DV706_15125"/>
<name>A0A4D6HRB9_9EURY</name>
<dbReference type="InterPro" id="IPR016024">
    <property type="entry name" value="ARM-type_fold"/>
</dbReference>
<gene>
    <name evidence="2" type="ORF">DV706_15125</name>
</gene>
<dbReference type="RefSeq" id="WP_006067607.1">
    <property type="nucleotide sequence ID" value="NZ_CP031305.1"/>
</dbReference>
<accession>A0A4D6HRB9</accession>
<evidence type="ECO:0000313" key="2">
    <source>
        <dbReference type="EMBL" id="QCC55682.1"/>
    </source>
</evidence>
<dbReference type="Gene3D" id="1.25.10.10">
    <property type="entry name" value="Leucine-rich Repeat Variant"/>
    <property type="match status" value="3"/>
</dbReference>
<dbReference type="Pfam" id="PF12717">
    <property type="entry name" value="Cnd1"/>
    <property type="match status" value="1"/>
</dbReference>
<dbReference type="GO" id="GO:0016491">
    <property type="term" value="F:oxidoreductase activity"/>
    <property type="evidence" value="ECO:0007669"/>
    <property type="project" value="TreeGrafter"/>
</dbReference>
<evidence type="ECO:0000259" key="1">
    <source>
        <dbReference type="Pfam" id="PF12717"/>
    </source>
</evidence>
<proteinExistence type="predicted"/>
<sequence length="343" mass="36524">MDGEGGDAIQQRRTAVSAFDLPSVLAQLDTHEPTEQRAAVETIHDAVADQPSACIPTVPKLRGLLEQPALDCHEDVAYCLAELADESPTDVAPSVDGIVSFATENPDQPATRELLRCLETIAAEQPAAVVDHVTAIVEVADHRPTDDRWGVRVFTALSRERPAAIEPAVPVLTDAIATNPERNGGPALSALGRLATSEASLPTLEFVEHAISLTDHDDDTLRNNAIGCLADVAHTVPGAVEPARPELTSALENDEPTTRANAAVALARLAVETPTAVDPAREQLLALLEDDHERVRANACVALAHGGLEMATDRLAKLASEDPEPTVRERADWALDRLSETPQ</sequence>
<dbReference type="PANTHER" id="PTHR12697:SF5">
    <property type="entry name" value="DEOXYHYPUSINE HYDROXYLASE"/>
    <property type="match status" value="1"/>
</dbReference>
<dbReference type="PANTHER" id="PTHR12697">
    <property type="entry name" value="PBS LYASE HEAT-LIKE PROTEIN"/>
    <property type="match status" value="1"/>
</dbReference>
<organism evidence="2 3">
    <name type="scientific">Natronorubrum bangense</name>
    <dbReference type="NCBI Taxonomy" id="61858"/>
    <lineage>
        <taxon>Archaea</taxon>
        <taxon>Methanobacteriati</taxon>
        <taxon>Methanobacteriota</taxon>
        <taxon>Stenosarchaea group</taxon>
        <taxon>Halobacteria</taxon>
        <taxon>Halobacteriales</taxon>
        <taxon>Natrialbaceae</taxon>
        <taxon>Natronorubrum</taxon>
    </lineage>
</organism>
<dbReference type="InterPro" id="IPR032682">
    <property type="entry name" value="Cnd1_C"/>
</dbReference>
<dbReference type="SUPFAM" id="SSF48371">
    <property type="entry name" value="ARM repeat"/>
    <property type="match status" value="1"/>
</dbReference>
<dbReference type="InterPro" id="IPR011989">
    <property type="entry name" value="ARM-like"/>
</dbReference>
<dbReference type="EMBL" id="CP031305">
    <property type="protein sequence ID" value="QCC55682.1"/>
    <property type="molecule type" value="Genomic_DNA"/>
</dbReference>
<dbReference type="Proteomes" id="UP000296822">
    <property type="component" value="Chromosome"/>
</dbReference>
<dbReference type="AlphaFoldDB" id="A0A4D6HRB9"/>
<evidence type="ECO:0000313" key="3">
    <source>
        <dbReference type="Proteomes" id="UP000296822"/>
    </source>
</evidence>